<evidence type="ECO:0000256" key="1">
    <source>
        <dbReference type="SAM" id="Phobius"/>
    </source>
</evidence>
<feature type="transmembrane region" description="Helical" evidence="1">
    <location>
        <begin position="102"/>
        <end position="125"/>
    </location>
</feature>
<accession>A0ABP8J8C4</accession>
<keyword evidence="1" id="KW-1133">Transmembrane helix</keyword>
<keyword evidence="1" id="KW-0472">Membrane</keyword>
<feature type="transmembrane region" description="Helical" evidence="1">
    <location>
        <begin position="71"/>
        <end position="90"/>
    </location>
</feature>
<keyword evidence="3" id="KW-1185">Reference proteome</keyword>
<dbReference type="Pfam" id="PF07332">
    <property type="entry name" value="Phage_holin_3_6"/>
    <property type="match status" value="1"/>
</dbReference>
<keyword evidence="1" id="KW-0812">Transmembrane</keyword>
<organism evidence="2 3">
    <name type="scientific">Tsukamurella soli</name>
    <dbReference type="NCBI Taxonomy" id="644556"/>
    <lineage>
        <taxon>Bacteria</taxon>
        <taxon>Bacillati</taxon>
        <taxon>Actinomycetota</taxon>
        <taxon>Actinomycetes</taxon>
        <taxon>Mycobacteriales</taxon>
        <taxon>Tsukamurellaceae</taxon>
        <taxon>Tsukamurella</taxon>
    </lineage>
</organism>
<dbReference type="InterPro" id="IPR009937">
    <property type="entry name" value="Phage_holin_3_6"/>
</dbReference>
<comment type="caution">
    <text evidence="2">The sequence shown here is derived from an EMBL/GenBank/DDBJ whole genome shotgun (WGS) entry which is preliminary data.</text>
</comment>
<reference evidence="3" key="1">
    <citation type="journal article" date="2019" name="Int. J. Syst. Evol. Microbiol.">
        <title>The Global Catalogue of Microorganisms (GCM) 10K type strain sequencing project: providing services to taxonomists for standard genome sequencing and annotation.</title>
        <authorList>
            <consortium name="The Broad Institute Genomics Platform"/>
            <consortium name="The Broad Institute Genome Sequencing Center for Infectious Disease"/>
            <person name="Wu L."/>
            <person name="Ma J."/>
        </authorList>
    </citation>
    <scope>NUCLEOTIDE SEQUENCE [LARGE SCALE GENOMIC DNA]</scope>
    <source>
        <strain evidence="3">JCM 17688</strain>
    </source>
</reference>
<evidence type="ECO:0000313" key="3">
    <source>
        <dbReference type="Proteomes" id="UP001500635"/>
    </source>
</evidence>
<dbReference type="RefSeq" id="WP_344991880.1">
    <property type="nucleotide sequence ID" value="NZ_BAABFR010000010.1"/>
</dbReference>
<gene>
    <name evidence="2" type="ORF">GCM10023147_10480</name>
</gene>
<evidence type="ECO:0000313" key="2">
    <source>
        <dbReference type="EMBL" id="GAA4386772.1"/>
    </source>
</evidence>
<protein>
    <submittedName>
        <fullName evidence="2">Phage holin family protein</fullName>
    </submittedName>
</protein>
<sequence>MSLDNKPTSDTPKTLSAIPLTDPSVTSAGEPTIGALVRDATAQVSSLVRAEVELAKAETVAEVKKAATGSAFFVVAGVVLLYSSFFFFFFLGELLSVWLPRWASFLIVFVLMVLVAAVAGLLGFLKVRKIRGPRKTIASVKEVQTVLQGAKRS</sequence>
<name>A0ABP8J8C4_9ACTN</name>
<dbReference type="Proteomes" id="UP001500635">
    <property type="component" value="Unassembled WGS sequence"/>
</dbReference>
<proteinExistence type="predicted"/>
<dbReference type="EMBL" id="BAABFR010000010">
    <property type="protein sequence ID" value="GAA4386772.1"/>
    <property type="molecule type" value="Genomic_DNA"/>
</dbReference>